<dbReference type="InterPro" id="IPR018537">
    <property type="entry name" value="Peptidoglycan-bd_3"/>
</dbReference>
<dbReference type="Gene3D" id="1.20.141.10">
    <property type="entry name" value="Chitosanase, subunit A, domain 1"/>
    <property type="match status" value="1"/>
</dbReference>
<dbReference type="Pfam" id="PF09374">
    <property type="entry name" value="PG_binding_3"/>
    <property type="match status" value="1"/>
</dbReference>
<dbReference type="AlphaFoldDB" id="A0A1Y5MX76"/>
<feature type="domain" description="TtsA-like Glycoside hydrolase family 108" evidence="1">
    <location>
        <begin position="27"/>
        <end position="110"/>
    </location>
</feature>
<protein>
    <submittedName>
        <fullName evidence="3">Peptidoglycan domain protein</fullName>
    </submittedName>
</protein>
<reference evidence="3 4" key="1">
    <citation type="submission" date="2017-04" db="EMBL/GenBank/DDBJ databases">
        <title>Complete genome of Campylobacter concisus ATCC 33237T and draft genomes for an additional eight well characterized C. concisus strains.</title>
        <authorList>
            <person name="Cornelius A.J."/>
            <person name="Miller W.G."/>
            <person name="Lastovica A.J."/>
            <person name="On S.L."/>
            <person name="French N.P."/>
            <person name="Vandenberg O."/>
            <person name="Biggs P.J."/>
        </authorList>
    </citation>
    <scope>NUCLEOTIDE SEQUENCE [LARGE SCALE GENOMIC DNA]</scope>
    <source>
        <strain evidence="3 4">Lasto28.99</strain>
    </source>
</reference>
<evidence type="ECO:0000313" key="4">
    <source>
        <dbReference type="Proteomes" id="UP000195967"/>
    </source>
</evidence>
<dbReference type="Pfam" id="PF05838">
    <property type="entry name" value="Glyco_hydro_108"/>
    <property type="match status" value="1"/>
</dbReference>
<evidence type="ECO:0000313" key="3">
    <source>
        <dbReference type="EMBL" id="OUT11853.1"/>
    </source>
</evidence>
<dbReference type="InterPro" id="IPR008565">
    <property type="entry name" value="TtsA-like_GH18_dom"/>
</dbReference>
<dbReference type="EMBL" id="NDYO01000004">
    <property type="protein sequence ID" value="OUT11853.1"/>
    <property type="molecule type" value="Genomic_DNA"/>
</dbReference>
<gene>
    <name evidence="3" type="ORF">B9N62_02745</name>
</gene>
<dbReference type="InterPro" id="IPR023346">
    <property type="entry name" value="Lysozyme-like_dom_sf"/>
</dbReference>
<evidence type="ECO:0000259" key="2">
    <source>
        <dbReference type="Pfam" id="PF09374"/>
    </source>
</evidence>
<dbReference type="SUPFAM" id="SSF53955">
    <property type="entry name" value="Lysozyme-like"/>
    <property type="match status" value="1"/>
</dbReference>
<name>A0A1Y5MX76_9BACT</name>
<organism evidence="3 4">
    <name type="scientific">Campylobacter concisus</name>
    <dbReference type="NCBI Taxonomy" id="199"/>
    <lineage>
        <taxon>Bacteria</taxon>
        <taxon>Pseudomonadati</taxon>
        <taxon>Campylobacterota</taxon>
        <taxon>Epsilonproteobacteria</taxon>
        <taxon>Campylobacterales</taxon>
        <taxon>Campylobacteraceae</taxon>
        <taxon>Campylobacter</taxon>
    </lineage>
</organism>
<sequence>MKNFTNAFYTLMSLEFNSPKNALHKNPNEKGLTFMGIYEAAHPSWQGWGQVRAAINTYGDLEKASVALYNDDTLIEKVKIFYKKEFWDKMRLDEVDSELKACELFIFGVNVDVVPAVRVLQRLLGVVVDGIMGVQTLKALNNYDERAFDVDFDRAEIAYYRNLVKARPEYHVYERGWINRAEKV</sequence>
<dbReference type="Proteomes" id="UP000195967">
    <property type="component" value="Unassembled WGS sequence"/>
</dbReference>
<dbReference type="RefSeq" id="WP_087584274.1">
    <property type="nucleotide sequence ID" value="NZ_CABMKR010000004.1"/>
</dbReference>
<evidence type="ECO:0000259" key="1">
    <source>
        <dbReference type="Pfam" id="PF05838"/>
    </source>
</evidence>
<feature type="domain" description="Peptidoglycan binding" evidence="2">
    <location>
        <begin position="116"/>
        <end position="182"/>
    </location>
</feature>
<comment type="caution">
    <text evidence="3">The sequence shown here is derived from an EMBL/GenBank/DDBJ whole genome shotgun (WGS) entry which is preliminary data.</text>
</comment>
<proteinExistence type="predicted"/>
<accession>A0A1Y5MX76</accession>